<feature type="chain" id="PRO_5038881844" description="Lipoprotein" evidence="2">
    <location>
        <begin position="18"/>
        <end position="165"/>
    </location>
</feature>
<feature type="signal peptide" evidence="2">
    <location>
        <begin position="1"/>
        <end position="17"/>
    </location>
</feature>
<proteinExistence type="predicted"/>
<gene>
    <name evidence="3" type="ORF">SAMN05192533_103155</name>
</gene>
<dbReference type="EMBL" id="FOBW01000003">
    <property type="protein sequence ID" value="SEM50046.1"/>
    <property type="molecule type" value="Genomic_DNA"/>
</dbReference>
<evidence type="ECO:0000256" key="2">
    <source>
        <dbReference type="SAM" id="SignalP"/>
    </source>
</evidence>
<name>A0A1H7YV09_9BACI</name>
<dbReference type="AlphaFoldDB" id="A0A1H7YV09"/>
<evidence type="ECO:0000313" key="4">
    <source>
        <dbReference type="Proteomes" id="UP000198553"/>
    </source>
</evidence>
<dbReference type="OrthoDB" id="2878426at2"/>
<dbReference type="RefSeq" id="WP_090742218.1">
    <property type="nucleotide sequence ID" value="NZ_FOBW01000003.1"/>
</dbReference>
<keyword evidence="2" id="KW-0732">Signal</keyword>
<evidence type="ECO:0000313" key="3">
    <source>
        <dbReference type="EMBL" id="SEM50046.1"/>
    </source>
</evidence>
<accession>A0A1H7YV09</accession>
<dbReference type="PROSITE" id="PS51257">
    <property type="entry name" value="PROKAR_LIPOPROTEIN"/>
    <property type="match status" value="1"/>
</dbReference>
<dbReference type="Proteomes" id="UP000198553">
    <property type="component" value="Unassembled WGS sequence"/>
</dbReference>
<protein>
    <recommendedName>
        <fullName evidence="5">Lipoprotein</fullName>
    </recommendedName>
</protein>
<evidence type="ECO:0008006" key="5">
    <source>
        <dbReference type="Google" id="ProtNLM"/>
    </source>
</evidence>
<organism evidence="3 4">
    <name type="scientific">Mesobacillus persicus</name>
    <dbReference type="NCBI Taxonomy" id="930146"/>
    <lineage>
        <taxon>Bacteria</taxon>
        <taxon>Bacillati</taxon>
        <taxon>Bacillota</taxon>
        <taxon>Bacilli</taxon>
        <taxon>Bacillales</taxon>
        <taxon>Bacillaceae</taxon>
        <taxon>Mesobacillus</taxon>
    </lineage>
</organism>
<evidence type="ECO:0000256" key="1">
    <source>
        <dbReference type="SAM" id="MobiDB-lite"/>
    </source>
</evidence>
<keyword evidence="4" id="KW-1185">Reference proteome</keyword>
<feature type="region of interest" description="Disordered" evidence="1">
    <location>
        <begin position="24"/>
        <end position="54"/>
    </location>
</feature>
<sequence length="165" mass="19084">MKKGIFLLLFISLILSACGTAETTEEQATPEGNQASQPEETKEEETQRTITEEDEKFTQLLLERDYETLIRETISFDTDSQKDFYNLASALKKKDEIETKSYVDETTNEMNYSDAISDYKVISRYINKAEYIPEEMKAEFDELKTVAEEQVAHYQAEMDKQSQAQ</sequence>
<reference evidence="4" key="1">
    <citation type="submission" date="2016-10" db="EMBL/GenBank/DDBJ databases">
        <authorList>
            <person name="Varghese N."/>
            <person name="Submissions S."/>
        </authorList>
    </citation>
    <scope>NUCLEOTIDE SEQUENCE [LARGE SCALE GENOMIC DNA]</scope>
    <source>
        <strain evidence="4">B48,IBRC-M 10115,DSM 25386,CECT 8001</strain>
    </source>
</reference>